<dbReference type="NCBIfam" id="TIGR02241">
    <property type="entry name" value="conserved hypothetical phage tail region protein"/>
    <property type="match status" value="1"/>
</dbReference>
<reference evidence="1 2" key="1">
    <citation type="submission" date="2016-03" db="EMBL/GenBank/DDBJ databases">
        <authorList>
            <person name="Ploux O."/>
        </authorList>
    </citation>
    <scope>NUCLEOTIDE SEQUENCE [LARGE SCALE GENOMIC DNA]</scope>
    <source>
        <strain evidence="1 2">R-45370</strain>
    </source>
</reference>
<accession>A0A177NFR1</accession>
<evidence type="ECO:0000313" key="2">
    <source>
        <dbReference type="Proteomes" id="UP000078476"/>
    </source>
</evidence>
<dbReference type="InterPro" id="IPR011747">
    <property type="entry name" value="CHP02241"/>
</dbReference>
<dbReference type="RefSeq" id="WP_066980665.1">
    <property type="nucleotide sequence ID" value="NZ_LUUI01000092.1"/>
</dbReference>
<dbReference type="PANTHER" id="PTHR38009:SF1">
    <property type="entry name" value="CONSERVED HYPOTHETICAL PHAGE TAIL PROTEIN"/>
    <property type="match status" value="1"/>
</dbReference>
<dbReference type="STRING" id="980561.A1359_06910"/>
<gene>
    <name evidence="1" type="ORF">A1359_06910</name>
</gene>
<protein>
    <submittedName>
        <fullName evidence="1">Phage tail protein</fullName>
    </submittedName>
</protein>
<dbReference type="Pfam" id="PF06841">
    <property type="entry name" value="Phage_T4_gp19"/>
    <property type="match status" value="1"/>
</dbReference>
<dbReference type="Proteomes" id="UP000078476">
    <property type="component" value="Unassembled WGS sequence"/>
</dbReference>
<keyword evidence="2" id="KW-1185">Reference proteome</keyword>
<organism evidence="1 2">
    <name type="scientific">Methylomonas lenta</name>
    <dbReference type="NCBI Taxonomy" id="980561"/>
    <lineage>
        <taxon>Bacteria</taxon>
        <taxon>Pseudomonadati</taxon>
        <taxon>Pseudomonadota</taxon>
        <taxon>Gammaproteobacteria</taxon>
        <taxon>Methylococcales</taxon>
        <taxon>Methylococcaceae</taxon>
        <taxon>Methylomonas</taxon>
    </lineage>
</organism>
<dbReference type="AlphaFoldDB" id="A0A177NFR1"/>
<dbReference type="GO" id="GO:0005198">
    <property type="term" value="F:structural molecule activity"/>
    <property type="evidence" value="ECO:0007669"/>
    <property type="project" value="InterPro"/>
</dbReference>
<proteinExistence type="predicted"/>
<dbReference type="EMBL" id="LUUI01000092">
    <property type="protein sequence ID" value="OAI16916.1"/>
    <property type="molecule type" value="Genomic_DNA"/>
</dbReference>
<sequence>MAEFIPFRFHVQLSLPQSAGGGLVCNGAFSEVSGLEASMTPKTLKEGGRNWGEVQLAGPTTFATVVLKRGITDAEGLWRLFDRSFRQSYYASRLGCAIQLLNPADPDQAIMVWTLDNVLPIKFKGPDLNATANQVAIEELHLNHEGFVLDWNQPFQVVQSG</sequence>
<dbReference type="PANTHER" id="PTHR38009">
    <property type="entry name" value="CONSERVED HYPOTHETICAL PHAGE TAIL PROTEIN"/>
    <property type="match status" value="1"/>
</dbReference>
<evidence type="ECO:0000313" key="1">
    <source>
        <dbReference type="EMBL" id="OAI16916.1"/>
    </source>
</evidence>
<name>A0A177NFR1_9GAMM</name>
<dbReference type="OrthoDB" id="9799891at2"/>
<comment type="caution">
    <text evidence="1">The sequence shown here is derived from an EMBL/GenBank/DDBJ whole genome shotgun (WGS) entry which is preliminary data.</text>
</comment>
<dbReference type="InterPro" id="IPR010667">
    <property type="entry name" value="Phage_T4_Gp19"/>
</dbReference>